<proteinExistence type="predicted"/>
<accession>A0A5B0ST92</accession>
<protein>
    <submittedName>
        <fullName evidence="1">Uncharacterized protein</fullName>
    </submittedName>
</protein>
<name>A0A5B0ST92_9ENTR</name>
<dbReference type="AlphaFoldDB" id="A0A5B0ST92"/>
<sequence>MNLISRLTDALNTKIAELVEIRQKQQVRILKAFSDLNNGIEPNEDRNGRLHAPCDGYEHFETGELYGKGQFIVMPEYDDWYSPASYPGKSYDPNTRFKGLTADYQETVKLMESFGLRVKTGRRWHESGQEYCYFTVTGHKPLIGAIAKTVEAIQAEQREHERQFKGVAPTGKATVKATLKGVKMVESGFGHSIRLVPKMIITLDNGATAYGTMPKALADRGAKAGHEFMLKATFEQDKNDKTHAYFTRPVVLSEGDKNA</sequence>
<dbReference type="EMBL" id="VTZD01000032">
    <property type="protein sequence ID" value="KAA1141041.1"/>
    <property type="molecule type" value="Genomic_DNA"/>
</dbReference>
<dbReference type="RefSeq" id="WP_149608260.1">
    <property type="nucleotide sequence ID" value="NZ_VTZD01000032.1"/>
</dbReference>
<evidence type="ECO:0000313" key="2">
    <source>
        <dbReference type="Proteomes" id="UP000323297"/>
    </source>
</evidence>
<organism evidence="1 2">
    <name type="scientific">Citrobacter portucalensis</name>
    <dbReference type="NCBI Taxonomy" id="1639133"/>
    <lineage>
        <taxon>Bacteria</taxon>
        <taxon>Pseudomonadati</taxon>
        <taxon>Pseudomonadota</taxon>
        <taxon>Gammaproteobacteria</taxon>
        <taxon>Enterobacterales</taxon>
        <taxon>Enterobacteriaceae</taxon>
        <taxon>Citrobacter</taxon>
        <taxon>Citrobacter freundii complex</taxon>
    </lineage>
</organism>
<reference evidence="1 2" key="1">
    <citation type="submission" date="2019-08" db="EMBL/GenBank/DDBJ databases">
        <title>Draft genome sequence of Citrobacter portucalensis strain isolated from green turtle.</title>
        <authorList>
            <person name="Fernandes M.R."/>
            <person name="Sellera F.P."/>
            <person name="Goldeberg D.W."/>
            <person name="Costa D.C."/>
            <person name="Lincopan N."/>
        </authorList>
    </citation>
    <scope>NUCLEOTIDE SEQUENCE [LARGE SCALE GENOMIC DNA]</scope>
    <source>
        <strain evidence="1 2">TV06</strain>
    </source>
</reference>
<comment type="caution">
    <text evidence="1">The sequence shown here is derived from an EMBL/GenBank/DDBJ whole genome shotgun (WGS) entry which is preliminary data.</text>
</comment>
<gene>
    <name evidence="1" type="ORF">D3H66_22945</name>
</gene>
<evidence type="ECO:0000313" key="1">
    <source>
        <dbReference type="EMBL" id="KAA1141041.1"/>
    </source>
</evidence>
<dbReference type="Proteomes" id="UP000323297">
    <property type="component" value="Unassembled WGS sequence"/>
</dbReference>